<dbReference type="Proteomes" id="UP000837801">
    <property type="component" value="Unassembled WGS sequence"/>
</dbReference>
<sequence>MAKNIVLCFDGTENEFGPLPLTNVLKIFSILEKNSDLQVCYYQPGIGVGWNVECSGRGLLSRSLLNRMKTKIDAAVGRSLSIHVKGGYRYLLKYYRPGDKIFLFGFSRGAFTARVLAGMLECVGLLGQGLEEMIDVAYEIYANWEFSGQPSQDDTTTTSAEEFKKTFSIEVRIEFMGLWDTINSVGLTSDRNFPYTATSGIVRHVRHAVSIDERRAKYRPVLFESPCQSLTSETTSTDEPSGSHSLLSSLKPKRCKRCVPISCSADIVEKWFPGNHGDVGGGWPADPKGLHLSDVALRWMLVEVFELDTLLFRAGAIQKFDESHPVEQCILSRDHDILSFKRPQDTAKNTPWEGLLNPSNVSNGDIWIDFGPFPSFKKIKDGPDLGTNYSSSKYLNQDVMVEKGFDARGDERFTTVLFWWVLELLPFLTKVEDSSGKWKRSFRPNLGAKRKIPQKAVLHWSVNFRRHHVQDYNPANVPSIVHHSESEPLLLA</sequence>
<dbReference type="PANTHER" id="PTHR33840">
    <property type="match status" value="1"/>
</dbReference>
<proteinExistence type="predicted"/>
<comment type="caution">
    <text evidence="2">The sequence shown here is derived from an EMBL/GenBank/DDBJ whole genome shotgun (WGS) entry which is preliminary data.</text>
</comment>
<dbReference type="OrthoDB" id="3162439at2759"/>
<organism evidence="2 3">
    <name type="scientific">[Candida] railenensis</name>
    <dbReference type="NCBI Taxonomy" id="45579"/>
    <lineage>
        <taxon>Eukaryota</taxon>
        <taxon>Fungi</taxon>
        <taxon>Dikarya</taxon>
        <taxon>Ascomycota</taxon>
        <taxon>Saccharomycotina</taxon>
        <taxon>Pichiomycetes</taxon>
        <taxon>Debaryomycetaceae</taxon>
        <taxon>Kurtzmaniella</taxon>
    </lineage>
</organism>
<evidence type="ECO:0000259" key="1">
    <source>
        <dbReference type="Pfam" id="PF09994"/>
    </source>
</evidence>
<protein>
    <recommendedName>
        <fullName evidence="1">T6SS Phospholipase effector Tle1-like catalytic domain-containing protein</fullName>
    </recommendedName>
</protein>
<accession>A0A9P0QP66</accession>
<name>A0A9P0QP66_9ASCO</name>
<evidence type="ECO:0000313" key="2">
    <source>
        <dbReference type="EMBL" id="CAH2352187.1"/>
    </source>
</evidence>
<gene>
    <name evidence="2" type="ORF">CLIB1423_06S00738</name>
</gene>
<feature type="domain" description="T6SS Phospholipase effector Tle1-like catalytic" evidence="1">
    <location>
        <begin position="3"/>
        <end position="302"/>
    </location>
</feature>
<keyword evidence="3" id="KW-1185">Reference proteome</keyword>
<evidence type="ECO:0000313" key="3">
    <source>
        <dbReference type="Proteomes" id="UP000837801"/>
    </source>
</evidence>
<dbReference type="PANTHER" id="PTHR33840:SF2">
    <property type="entry name" value="TLE1 PHOSPHOLIPASE DOMAIN-CONTAINING PROTEIN"/>
    <property type="match status" value="1"/>
</dbReference>
<dbReference type="Pfam" id="PF09994">
    <property type="entry name" value="T6SS_Tle1-like_cat"/>
    <property type="match status" value="1"/>
</dbReference>
<dbReference type="InterPro" id="IPR018712">
    <property type="entry name" value="Tle1-like_cat"/>
</dbReference>
<dbReference type="AlphaFoldDB" id="A0A9P0QP66"/>
<reference evidence="2" key="1">
    <citation type="submission" date="2022-03" db="EMBL/GenBank/DDBJ databases">
        <authorList>
            <person name="Legras J.-L."/>
            <person name="Devillers H."/>
            <person name="Grondin C."/>
        </authorList>
    </citation>
    <scope>NUCLEOTIDE SEQUENCE</scope>
    <source>
        <strain evidence="2">CLIB 1423</strain>
    </source>
</reference>
<dbReference type="EMBL" id="CAKXYY010000006">
    <property type="protein sequence ID" value="CAH2352187.1"/>
    <property type="molecule type" value="Genomic_DNA"/>
</dbReference>